<keyword evidence="3" id="KW-0687">Ribonucleoprotein</keyword>
<dbReference type="PROSITE" id="PS00057">
    <property type="entry name" value="RIBOSOMAL_S18"/>
    <property type="match status" value="1"/>
</dbReference>
<comment type="similarity">
    <text evidence="1">Belongs to the bacterial ribosomal protein bS18 family.</text>
</comment>
<dbReference type="AlphaFoldDB" id="X0U018"/>
<dbReference type="GO" id="GO:0006412">
    <property type="term" value="P:translation"/>
    <property type="evidence" value="ECO:0007669"/>
    <property type="project" value="InterPro"/>
</dbReference>
<organism evidence="4">
    <name type="scientific">marine sediment metagenome</name>
    <dbReference type="NCBI Taxonomy" id="412755"/>
    <lineage>
        <taxon>unclassified sequences</taxon>
        <taxon>metagenomes</taxon>
        <taxon>ecological metagenomes</taxon>
    </lineage>
</organism>
<dbReference type="GO" id="GO:0070181">
    <property type="term" value="F:small ribosomal subunit rRNA binding"/>
    <property type="evidence" value="ECO:0007669"/>
    <property type="project" value="TreeGrafter"/>
</dbReference>
<dbReference type="PANTHER" id="PTHR13479">
    <property type="entry name" value="30S RIBOSOMAL PROTEIN S18"/>
    <property type="match status" value="1"/>
</dbReference>
<dbReference type="HAMAP" id="MF_00270">
    <property type="entry name" value="Ribosomal_bS18"/>
    <property type="match status" value="1"/>
</dbReference>
<evidence type="ECO:0000256" key="1">
    <source>
        <dbReference type="ARBA" id="ARBA00005589"/>
    </source>
</evidence>
<dbReference type="Pfam" id="PF01084">
    <property type="entry name" value="Ribosomal_S18"/>
    <property type="match status" value="1"/>
</dbReference>
<reference evidence="4" key="1">
    <citation type="journal article" date="2014" name="Front. Microbiol.">
        <title>High frequency of phylogenetically diverse reductive dehalogenase-homologous genes in deep subseafloor sedimentary metagenomes.</title>
        <authorList>
            <person name="Kawai M."/>
            <person name="Futagami T."/>
            <person name="Toyoda A."/>
            <person name="Takaki Y."/>
            <person name="Nishi S."/>
            <person name="Hori S."/>
            <person name="Arai W."/>
            <person name="Tsubouchi T."/>
            <person name="Morono Y."/>
            <person name="Uchiyama I."/>
            <person name="Ito T."/>
            <person name="Fujiyama A."/>
            <person name="Inagaki F."/>
            <person name="Takami H."/>
        </authorList>
    </citation>
    <scope>NUCLEOTIDE SEQUENCE</scope>
    <source>
        <strain evidence="4">Expedition CK06-06</strain>
    </source>
</reference>
<gene>
    <name evidence="4" type="ORF">S01H1_22010</name>
</gene>
<comment type="caution">
    <text evidence="4">The sequence shown here is derived from an EMBL/GenBank/DDBJ whole genome shotgun (WGS) entry which is preliminary data.</text>
</comment>
<dbReference type="GO" id="GO:0022627">
    <property type="term" value="C:cytosolic small ribosomal subunit"/>
    <property type="evidence" value="ECO:0007669"/>
    <property type="project" value="TreeGrafter"/>
</dbReference>
<evidence type="ECO:0000256" key="2">
    <source>
        <dbReference type="ARBA" id="ARBA00022980"/>
    </source>
</evidence>
<evidence type="ECO:0000256" key="3">
    <source>
        <dbReference type="ARBA" id="ARBA00023274"/>
    </source>
</evidence>
<dbReference type="EMBL" id="BARS01012325">
    <property type="protein sequence ID" value="GAF98849.1"/>
    <property type="molecule type" value="Genomic_DNA"/>
</dbReference>
<protein>
    <recommendedName>
        <fullName evidence="5">30S ribosomal protein S18</fullName>
    </recommendedName>
</protein>
<dbReference type="GO" id="GO:0003735">
    <property type="term" value="F:structural constituent of ribosome"/>
    <property type="evidence" value="ECO:0007669"/>
    <property type="project" value="InterPro"/>
</dbReference>
<dbReference type="InterPro" id="IPR036870">
    <property type="entry name" value="Ribosomal_bS18_sf"/>
</dbReference>
<dbReference type="Gene3D" id="4.10.640.10">
    <property type="entry name" value="Ribosomal protein S18"/>
    <property type="match status" value="1"/>
</dbReference>
<dbReference type="PRINTS" id="PR00974">
    <property type="entry name" value="RIBOSOMALS18"/>
</dbReference>
<dbReference type="SUPFAM" id="SSF46911">
    <property type="entry name" value="Ribosomal protein S18"/>
    <property type="match status" value="1"/>
</dbReference>
<proteinExistence type="inferred from homology"/>
<accession>X0U018</accession>
<dbReference type="InterPro" id="IPR001648">
    <property type="entry name" value="Ribosomal_bS18"/>
</dbReference>
<dbReference type="InterPro" id="IPR018275">
    <property type="entry name" value="Ribosomal_bS18_CS"/>
</dbReference>
<dbReference type="NCBIfam" id="TIGR00165">
    <property type="entry name" value="S18"/>
    <property type="match status" value="1"/>
</dbReference>
<name>X0U018_9ZZZZ</name>
<evidence type="ECO:0000313" key="4">
    <source>
        <dbReference type="EMBL" id="GAF98849.1"/>
    </source>
</evidence>
<sequence length="78" mass="9497">MFTKRRRKCRACERKATLDYKKPQELKQFMNRLGKILPKRATRLCAKHQRRLALEINRARKLALLPYVGEREPMKMRR</sequence>
<keyword evidence="2" id="KW-0689">Ribosomal protein</keyword>
<dbReference type="PANTHER" id="PTHR13479:SF40">
    <property type="entry name" value="SMALL RIBOSOMAL SUBUNIT PROTEIN BS18M"/>
    <property type="match status" value="1"/>
</dbReference>
<evidence type="ECO:0008006" key="5">
    <source>
        <dbReference type="Google" id="ProtNLM"/>
    </source>
</evidence>